<dbReference type="InterPro" id="IPR017508">
    <property type="entry name" value="HipA_N1"/>
</dbReference>
<dbReference type="Pfam" id="PF07804">
    <property type="entry name" value="HipA_C"/>
    <property type="match status" value="1"/>
</dbReference>
<dbReference type="Pfam" id="PF13657">
    <property type="entry name" value="Couple_hipA"/>
    <property type="match status" value="1"/>
</dbReference>
<dbReference type="AlphaFoldDB" id="A0A1M6L9H6"/>
<evidence type="ECO:0000256" key="2">
    <source>
        <dbReference type="ARBA" id="ARBA00022679"/>
    </source>
</evidence>
<accession>A0A1M6L9H6</accession>
<protein>
    <submittedName>
        <fullName evidence="6">Serine/threonine-protein kinase HipA</fullName>
    </submittedName>
</protein>
<dbReference type="GO" id="GO:0004674">
    <property type="term" value="F:protein serine/threonine kinase activity"/>
    <property type="evidence" value="ECO:0007669"/>
    <property type="project" value="TreeGrafter"/>
</dbReference>
<dbReference type="CDD" id="cd17808">
    <property type="entry name" value="HipA_Ec_like"/>
    <property type="match status" value="1"/>
</dbReference>
<dbReference type="GO" id="GO:0005829">
    <property type="term" value="C:cytosol"/>
    <property type="evidence" value="ECO:0007669"/>
    <property type="project" value="TreeGrafter"/>
</dbReference>
<keyword evidence="7" id="KW-1185">Reference proteome</keyword>
<evidence type="ECO:0000256" key="3">
    <source>
        <dbReference type="ARBA" id="ARBA00022777"/>
    </source>
</evidence>
<sequence length="443" mass="50263">MGRKRLRTELFAYMNGEKVGTLTRTANGRLEFSYDKSWLESSSGRPLSLSMPLAEQVYADDRVENYFDNLLPDSQPIRNRIQRRFGTASNNGFDLLWHVGRDCVGALQLMPEDQQVDVQQIEAEPLKDADIAAILKNYRTMPLGMHEDKNFRISVAGAQEKTALLKIDNQWHLPLSSTPTSHIFKLPIGHIEHSGMDLSDSVENEWLCHAILKAFGLPVAKAEMHTFEETKALVVERFDRRWAKDRSWLIRLPQEDMCQALNVPPVLKYESDGGPGFSPIMELLLGSTDSLSDRRLFMTANLVFWLLCAIDGHAKNFSIYLLPGGDFKLTPLYDVISAFPLVAKKQLEQRRLRMAMALMGKNRHDEWHMMLYRHWLSTAKACRFPTGEMEKIITETLGRLDQVVAEVSSQLPGSFPDAVAGPIFDGMKTARDKLIRTDPLKEG</sequence>
<evidence type="ECO:0000313" key="6">
    <source>
        <dbReference type="EMBL" id="SHJ67815.1"/>
    </source>
</evidence>
<dbReference type="STRING" id="1122189.SAMN02745165_02923"/>
<dbReference type="Proteomes" id="UP000184171">
    <property type="component" value="Unassembled WGS sequence"/>
</dbReference>
<dbReference type="EMBL" id="FQZT01000012">
    <property type="protein sequence ID" value="SHJ67815.1"/>
    <property type="molecule type" value="Genomic_DNA"/>
</dbReference>
<organism evidence="6 7">
    <name type="scientific">Malonomonas rubra DSM 5091</name>
    <dbReference type="NCBI Taxonomy" id="1122189"/>
    <lineage>
        <taxon>Bacteria</taxon>
        <taxon>Pseudomonadati</taxon>
        <taxon>Thermodesulfobacteriota</taxon>
        <taxon>Desulfuromonadia</taxon>
        <taxon>Desulfuromonadales</taxon>
        <taxon>Geopsychrobacteraceae</taxon>
        <taxon>Malonomonas</taxon>
    </lineage>
</organism>
<evidence type="ECO:0000256" key="1">
    <source>
        <dbReference type="ARBA" id="ARBA00010164"/>
    </source>
</evidence>
<evidence type="ECO:0000259" key="5">
    <source>
        <dbReference type="Pfam" id="PF13657"/>
    </source>
</evidence>
<dbReference type="PANTHER" id="PTHR37419:SF1">
    <property type="entry name" value="SERINE_THREONINE-PROTEIN KINASE TOXIN HIPA"/>
    <property type="match status" value="1"/>
</dbReference>
<gene>
    <name evidence="6" type="ORF">SAMN02745165_02923</name>
</gene>
<feature type="domain" description="HipA N-terminal subdomain 1" evidence="5">
    <location>
        <begin position="12"/>
        <end position="109"/>
    </location>
</feature>
<feature type="domain" description="HipA-like C-terminal" evidence="4">
    <location>
        <begin position="153"/>
        <end position="402"/>
    </location>
</feature>
<dbReference type="PANTHER" id="PTHR37419">
    <property type="entry name" value="SERINE/THREONINE-PROTEIN KINASE TOXIN HIPA"/>
    <property type="match status" value="1"/>
</dbReference>
<dbReference type="RefSeq" id="WP_072909481.1">
    <property type="nucleotide sequence ID" value="NZ_FQZT01000012.1"/>
</dbReference>
<keyword evidence="2" id="KW-0808">Transferase</keyword>
<reference evidence="6 7" key="1">
    <citation type="submission" date="2016-11" db="EMBL/GenBank/DDBJ databases">
        <authorList>
            <person name="Jaros S."/>
            <person name="Januszkiewicz K."/>
            <person name="Wedrychowicz H."/>
        </authorList>
    </citation>
    <scope>NUCLEOTIDE SEQUENCE [LARGE SCALE GENOMIC DNA]</scope>
    <source>
        <strain evidence="6 7">DSM 5091</strain>
    </source>
</reference>
<dbReference type="OrthoDB" id="9805913at2"/>
<proteinExistence type="inferred from homology"/>
<dbReference type="InterPro" id="IPR052028">
    <property type="entry name" value="HipA_Ser/Thr_kinase"/>
</dbReference>
<dbReference type="NCBIfam" id="TIGR03071">
    <property type="entry name" value="couple_hipA"/>
    <property type="match status" value="1"/>
</dbReference>
<evidence type="ECO:0000313" key="7">
    <source>
        <dbReference type="Proteomes" id="UP000184171"/>
    </source>
</evidence>
<dbReference type="InterPro" id="IPR012893">
    <property type="entry name" value="HipA-like_C"/>
</dbReference>
<evidence type="ECO:0000259" key="4">
    <source>
        <dbReference type="Pfam" id="PF07804"/>
    </source>
</evidence>
<name>A0A1M6L9H6_MALRU</name>
<comment type="similarity">
    <text evidence="1">Belongs to the HipA Ser/Thr kinase family.</text>
</comment>
<keyword evidence="3 6" id="KW-0418">Kinase</keyword>